<dbReference type="SUPFAM" id="SSF48576">
    <property type="entry name" value="Terpenoid synthases"/>
    <property type="match status" value="1"/>
</dbReference>
<comment type="caution">
    <text evidence="1">The sequence shown here is derived from an EMBL/GenBank/DDBJ whole genome shotgun (WGS) entry which is preliminary data.</text>
</comment>
<dbReference type="Pfam" id="PF00494">
    <property type="entry name" value="SQS_PSY"/>
    <property type="match status" value="1"/>
</dbReference>
<organism evidence="1 2">
    <name type="scientific">Albidovulum sediminis</name>
    <dbReference type="NCBI Taxonomy" id="3066345"/>
    <lineage>
        <taxon>Bacteria</taxon>
        <taxon>Pseudomonadati</taxon>
        <taxon>Pseudomonadota</taxon>
        <taxon>Alphaproteobacteria</taxon>
        <taxon>Rhodobacterales</taxon>
        <taxon>Paracoccaceae</taxon>
        <taxon>Albidovulum</taxon>
    </lineage>
</organism>
<proteinExistence type="predicted"/>
<reference evidence="2" key="1">
    <citation type="submission" date="2023-07" db="EMBL/GenBank/DDBJ databases">
        <title>Defluviimonas sediminis sp. nov., isolated from mangrove sediment.</title>
        <authorList>
            <person name="Liu L."/>
            <person name="Li J."/>
            <person name="Huang Y."/>
            <person name="Pan J."/>
            <person name="Li M."/>
        </authorList>
    </citation>
    <scope>NUCLEOTIDE SEQUENCE [LARGE SCALE GENOMIC DNA]</scope>
    <source>
        <strain evidence="2">FT324</strain>
    </source>
</reference>
<evidence type="ECO:0000313" key="1">
    <source>
        <dbReference type="EMBL" id="MCT8328704.1"/>
    </source>
</evidence>
<dbReference type="EMBL" id="JAOCQF010000001">
    <property type="protein sequence ID" value="MCT8328704.1"/>
    <property type="molecule type" value="Genomic_DNA"/>
</dbReference>
<keyword evidence="2" id="KW-1185">Reference proteome</keyword>
<gene>
    <name evidence="1" type="ORF">N5I32_04150</name>
</gene>
<dbReference type="Gene3D" id="1.10.600.10">
    <property type="entry name" value="Farnesyl Diphosphate Synthase"/>
    <property type="match status" value="1"/>
</dbReference>
<dbReference type="InterPro" id="IPR008949">
    <property type="entry name" value="Isoprenoid_synthase_dom_sf"/>
</dbReference>
<name>A0ABT2NIF8_9RHOB</name>
<dbReference type="RefSeq" id="WP_261494129.1">
    <property type="nucleotide sequence ID" value="NZ_JAOCQF010000001.1"/>
</dbReference>
<evidence type="ECO:0000313" key="2">
    <source>
        <dbReference type="Proteomes" id="UP001205601"/>
    </source>
</evidence>
<accession>A0ABT2NIF8</accession>
<dbReference type="Proteomes" id="UP001205601">
    <property type="component" value="Unassembled WGS sequence"/>
</dbReference>
<protein>
    <submittedName>
        <fullName evidence="1">Squalene/phytoene synthase family protein</fullName>
    </submittedName>
</protein>
<sequence length="257" mass="27294">MTPAEIARLADAVREGDPRRFAATMAAPAATRPRLWALYALNLEIARAPWASDQPLIAEMRLQWWIDAIAAPEGQGGGALAILAPLMLDLPDLRPLLLGAAEARRRDAWPEPFADEADLGAYLDATAGNLMWAAARLLGAPAAAEAPVRDFAWGAGLATWLAAVPALAARGRHPLPDMTPEAVTALARRGLDRIARARALRARVPATAAPALLPGWQAAPLLRLAAHQPSRVAEGRLATSEARARASLALRALTGRW</sequence>
<dbReference type="InterPro" id="IPR002060">
    <property type="entry name" value="Squ/phyt_synthse"/>
</dbReference>